<dbReference type="EMBL" id="BAAAUV010000001">
    <property type="protein sequence ID" value="GAA3192597.1"/>
    <property type="molecule type" value="Genomic_DNA"/>
</dbReference>
<accession>A0ABP6PY18</accession>
<comment type="caution">
    <text evidence="1">The sequence shown here is derived from an EMBL/GenBank/DDBJ whole genome shotgun (WGS) entry which is preliminary data.</text>
</comment>
<reference evidence="2" key="1">
    <citation type="journal article" date="2019" name="Int. J. Syst. Evol. Microbiol.">
        <title>The Global Catalogue of Microorganisms (GCM) 10K type strain sequencing project: providing services to taxonomists for standard genome sequencing and annotation.</title>
        <authorList>
            <consortium name="The Broad Institute Genomics Platform"/>
            <consortium name="The Broad Institute Genome Sequencing Center for Infectious Disease"/>
            <person name="Wu L."/>
            <person name="Ma J."/>
        </authorList>
    </citation>
    <scope>NUCLEOTIDE SEQUENCE [LARGE SCALE GENOMIC DNA]</scope>
    <source>
        <strain evidence="2">JCM 9377</strain>
    </source>
</reference>
<evidence type="ECO:0000313" key="2">
    <source>
        <dbReference type="Proteomes" id="UP001501237"/>
    </source>
</evidence>
<name>A0ABP6PY18_9ACTN</name>
<evidence type="ECO:0008006" key="3">
    <source>
        <dbReference type="Google" id="ProtNLM"/>
    </source>
</evidence>
<protein>
    <recommendedName>
        <fullName evidence="3">NIPSNAP protein</fullName>
    </recommendedName>
</protein>
<gene>
    <name evidence="1" type="ORF">GCM10010468_01470</name>
</gene>
<keyword evidence="2" id="KW-1185">Reference proteome</keyword>
<dbReference type="Proteomes" id="UP001501237">
    <property type="component" value="Unassembled WGS sequence"/>
</dbReference>
<dbReference type="RefSeq" id="WP_344821139.1">
    <property type="nucleotide sequence ID" value="NZ_BAAAUV010000001.1"/>
</dbReference>
<proteinExistence type="predicted"/>
<sequence length="211" mass="23359">MFIQVIQAPAEDADALRAASYRWAHTLGSTSVGWLGCTGGVTAEGTFLTVERFESEQKAILESGRPGRRRWWRDMTAGLGGDATFTNCRTVHVSALDPAGIDHAGYVQIVQGRVRDATMLATLLRTQEKEMALSRPDLLGSTLAFHPDDGYTHLLYFVSEDTVMDAELRETPPRLKAVMDALYELHEAAPAHHLLTDPWMHTRRDTLPATV</sequence>
<organism evidence="1 2">
    <name type="scientific">Actinocorallia longicatena</name>
    <dbReference type="NCBI Taxonomy" id="111803"/>
    <lineage>
        <taxon>Bacteria</taxon>
        <taxon>Bacillati</taxon>
        <taxon>Actinomycetota</taxon>
        <taxon>Actinomycetes</taxon>
        <taxon>Streptosporangiales</taxon>
        <taxon>Thermomonosporaceae</taxon>
        <taxon>Actinocorallia</taxon>
    </lineage>
</organism>
<evidence type="ECO:0000313" key="1">
    <source>
        <dbReference type="EMBL" id="GAA3192597.1"/>
    </source>
</evidence>